<keyword evidence="4" id="KW-1185">Reference proteome</keyword>
<dbReference type="Proteomes" id="UP001219585">
    <property type="component" value="Chromosome"/>
</dbReference>
<name>A0AAJ5RPH9_9BACI</name>
<dbReference type="EMBL" id="CP113527">
    <property type="protein sequence ID" value="WDV08790.1"/>
    <property type="molecule type" value="Genomic_DNA"/>
</dbReference>
<reference evidence="1 4" key="2">
    <citation type="submission" date="2023-12" db="EMBL/GenBank/DDBJ databases">
        <title>Genome comparison identifies genes involved in endophytic behavior of Lysinibacillus irui and provides insights into its role as a plant-growth promoting bacterium.</title>
        <authorList>
            <person name="Hilario S."/>
            <person name="Matos I."/>
            <person name="Goncalves M.F.M."/>
            <person name="Pardo C.A."/>
            <person name="Santos M.J."/>
        </authorList>
    </citation>
    <scope>NUCLEOTIDE SEQUENCE [LARGE SCALE GENOMIC DNA]</scope>
    <source>
        <strain evidence="1 4">B3</strain>
    </source>
</reference>
<reference evidence="2" key="1">
    <citation type="submission" date="2022-11" db="EMBL/GenBank/DDBJ databases">
        <title>Lysinibacillus irui.</title>
        <authorList>
            <person name="Akintayo S.O."/>
        </authorList>
    </citation>
    <scope>NUCLEOTIDE SEQUENCE</scope>
    <source>
        <strain evidence="2">IRB4-01</strain>
    </source>
</reference>
<organism evidence="2 3">
    <name type="scientific">Lysinibacillus irui</name>
    <dbReference type="NCBI Taxonomy" id="2998077"/>
    <lineage>
        <taxon>Bacteria</taxon>
        <taxon>Bacillati</taxon>
        <taxon>Bacillota</taxon>
        <taxon>Bacilli</taxon>
        <taxon>Bacillales</taxon>
        <taxon>Bacillaceae</taxon>
        <taxon>Lysinibacillus</taxon>
    </lineage>
</organism>
<evidence type="ECO:0000313" key="2">
    <source>
        <dbReference type="EMBL" id="WDV08790.1"/>
    </source>
</evidence>
<gene>
    <name evidence="2" type="ORF">OU989_10060</name>
    <name evidence="1" type="ORF">U6C28_21710</name>
</gene>
<proteinExistence type="predicted"/>
<sequence length="225" mass="25985">MKNLIQDFDKEIVKLEVTGKKILKGIIIDSSSELVVLFNGKEFFYIPFNHIHEIKIDDVNEDGLKIPSSITQDKIFNDSNEEMTFAKVLTKSLGTFLEIQVLNNQPFHGYISSILNDYIVFQSPVYKKMYIPIKHIKTIVPYSHQQKPYQLTDDEFLITACNEHFPSTFEAQIGNLRNKLIVLNLSEKNNFTGKITEIKGSIIQFQTAKDIVYYNLQHIKTIHTP</sequence>
<evidence type="ECO:0000313" key="3">
    <source>
        <dbReference type="Proteomes" id="UP001219585"/>
    </source>
</evidence>
<evidence type="ECO:0000313" key="4">
    <source>
        <dbReference type="Proteomes" id="UP001289615"/>
    </source>
</evidence>
<accession>A0AAJ5RPH9</accession>
<dbReference type="Proteomes" id="UP001289615">
    <property type="component" value="Unassembled WGS sequence"/>
</dbReference>
<dbReference type="AlphaFoldDB" id="A0AAJ5RPH9"/>
<evidence type="ECO:0000313" key="1">
    <source>
        <dbReference type="EMBL" id="MEA0978917.1"/>
    </source>
</evidence>
<dbReference type="EMBL" id="JAXUIA010000019">
    <property type="protein sequence ID" value="MEA0978917.1"/>
    <property type="molecule type" value="Genomic_DNA"/>
</dbReference>
<dbReference type="RefSeq" id="WP_274797003.1">
    <property type="nucleotide sequence ID" value="NZ_CP113527.1"/>
</dbReference>
<dbReference type="KEGG" id="liu:OU989_10060"/>
<protein>
    <submittedName>
        <fullName evidence="2">DUF2642 domain-containing protein</fullName>
    </submittedName>
</protein>